<dbReference type="InterPro" id="IPR020894">
    <property type="entry name" value="Cadherin_CS"/>
</dbReference>
<feature type="domain" description="Cadherin" evidence="12">
    <location>
        <begin position="602"/>
        <end position="705"/>
    </location>
</feature>
<feature type="region of interest" description="Disordered" evidence="9">
    <location>
        <begin position="1057"/>
        <end position="1079"/>
    </location>
</feature>
<feature type="region of interest" description="Disordered" evidence="9">
    <location>
        <begin position="1223"/>
        <end position="1263"/>
    </location>
</feature>
<keyword evidence="6 10" id="KW-0472">Membrane</keyword>
<evidence type="ECO:0000256" key="11">
    <source>
        <dbReference type="SAM" id="SignalP"/>
    </source>
</evidence>
<feature type="domain" description="Cadherin" evidence="12">
    <location>
        <begin position="197"/>
        <end position="325"/>
    </location>
</feature>
<dbReference type="Gene3D" id="2.60.40.60">
    <property type="entry name" value="Cadherins"/>
    <property type="match status" value="5"/>
</dbReference>
<proteinExistence type="predicted"/>
<feature type="region of interest" description="Disordered" evidence="9">
    <location>
        <begin position="956"/>
        <end position="1011"/>
    </location>
</feature>
<feature type="domain" description="Cadherin" evidence="12">
    <location>
        <begin position="476"/>
        <end position="567"/>
    </location>
</feature>
<evidence type="ECO:0000256" key="8">
    <source>
        <dbReference type="PROSITE-ProRule" id="PRU00043"/>
    </source>
</evidence>
<feature type="domain" description="Cadherin" evidence="12">
    <location>
        <begin position="326"/>
        <end position="443"/>
    </location>
</feature>
<evidence type="ECO:0000256" key="3">
    <source>
        <dbReference type="ARBA" id="ARBA00022737"/>
    </source>
</evidence>
<dbReference type="PROSITE" id="PS51257">
    <property type="entry name" value="PROKAR_LIPOPROTEIN"/>
    <property type="match status" value="1"/>
</dbReference>
<feature type="compositionally biased region" description="Basic and acidic residues" evidence="9">
    <location>
        <begin position="1231"/>
        <end position="1249"/>
    </location>
</feature>
<dbReference type="GO" id="GO:0005886">
    <property type="term" value="C:plasma membrane"/>
    <property type="evidence" value="ECO:0007669"/>
    <property type="project" value="InterPro"/>
</dbReference>
<accession>A0A5K3EKL9</accession>
<evidence type="ECO:0000256" key="2">
    <source>
        <dbReference type="ARBA" id="ARBA00022692"/>
    </source>
</evidence>
<evidence type="ECO:0000256" key="5">
    <source>
        <dbReference type="ARBA" id="ARBA00022989"/>
    </source>
</evidence>
<feature type="domain" description="Cadherin" evidence="12">
    <location>
        <begin position="706"/>
        <end position="835"/>
    </location>
</feature>
<sequence length="1336" mass="146983">MVPTARMFQLILILIYSSHATFACKYLHSIPILETSALQKFSAPAYIPSIAEIPQEISFNLTKLFQEKLSIATREARQVPVFFTDATESHPFVIKHAKDGSRILTNELPIDREEICDPFKYPHHASVARKCCASTESKERYGTSPFDPQLNFKCCVFLGITVEGYGTFALRVEVIDINDSHPRFTTPPESTQRHAGKDDLVVVKIAENTHEGTIIPLPRAVDLDEGRNAELLFRVKKPNPMTSWEQHFKLLSGPEDRCATRASDEPEQKEFSPPALCLLKPIDRETVSGFTFDLIARDQGEPVALSTTLSVSIMVLDENDNTPTFRQSEFKVFVKENEVGKTLVHLHVTDLDAGENSRLSYFLRPGTHFVGNQKPSSDFLRMHILASPALDGVVLRLIQPLDYESVKSFDFEVVVQDYGTPRLASTSTVSVEVLNTNDQPPVIRFFNKGNLLNSDYASLEREEDTDNQLPKVICHVHVYDQDTSLDEVFCDISSHQRLFDLREVSSENTVQQRKVYELISLAQLDREKAPSYSVGVRCVDGRTTTRLIGQSQIRILLKDANDNPPVFEKSQFFGTVVENEADALVDFKDSFSNYGNPTAKFVGPSHIRATDADTGPNAAISYSLAAWTRDADNSTQSDKADYQSFYIDPVTGQLKTRVPLDFEKKSSYHLLLIATDQPIDASQALSSTAKLTITVKDVDDNPPTMLQQHYAFEVTEGVPSHTVVGRVEATDIDSLPENRIINYHLKATTDPVTKSDASASYAAAAALHYFTIDRHSGVIRTVRPLDREQTPNVTLEVVAHSSSSGISQTASPSSPSSTATVVINVLDKNDNAPYMVSLLSPDRTRVLLAEVVIPPDRLQGESPICVPFAYAFYDDDDQSCGNGNVSVTLDNNPNFVFNEDHSQLCIKDSKTKSTTLPLPGRYSLNVLAHDNPKEAIHRLTKRFPLRVLVQSPAQESQGQVGVAKNRESSQRRQVNSIGVDPAGRRSTKPSGADRILSGRQQHPPTALNRGVANNGEYKNVTIISVLLCMACILCIILLAILLFVKKCTPIRNFANKGHHQTPQTGGLGPTAPMTLHDLSPKGGQFGTVGRYPEFDPEQYPCVDIQPQMLVTLPPGSEKSFATISPTGQVVGSMIYTDDANRVSPLTPLITQKNNLMPSACHAGSLQKVSLSPIYGTSSVGGGVAVTAVTNKPPIHPIPLVTQYHPPPPPPRITPTIQSKGQTYSTLLPSKSYDELHRSSSKTRTREHQQDPLLGTYKASNRPTPIIFRRHQDGYQTSPKQLTSSNNHDSVSLAPVTSMTLDHGSAIAFAPEHLTSSPSGSPSDTPNQCVCGQASFV</sequence>
<dbReference type="InterPro" id="IPR015919">
    <property type="entry name" value="Cadherin-like_sf"/>
</dbReference>
<dbReference type="GO" id="GO:0005509">
    <property type="term" value="F:calcium ion binding"/>
    <property type="evidence" value="ECO:0007669"/>
    <property type="project" value="UniProtKB-UniRule"/>
</dbReference>
<dbReference type="InterPro" id="IPR002126">
    <property type="entry name" value="Cadherin-like_dom"/>
</dbReference>
<evidence type="ECO:0000256" key="6">
    <source>
        <dbReference type="ARBA" id="ARBA00023136"/>
    </source>
</evidence>
<dbReference type="PANTHER" id="PTHR24028">
    <property type="entry name" value="CADHERIN-87A"/>
    <property type="match status" value="1"/>
</dbReference>
<reference evidence="13" key="1">
    <citation type="submission" date="2019-11" db="UniProtKB">
        <authorList>
            <consortium name="WormBaseParasite"/>
        </authorList>
    </citation>
    <scope>IDENTIFICATION</scope>
</reference>
<protein>
    <submittedName>
        <fullName evidence="13">Cadherin</fullName>
    </submittedName>
</protein>
<evidence type="ECO:0000313" key="13">
    <source>
        <dbReference type="WBParaSite" id="MCU_000885-RB"/>
    </source>
</evidence>
<dbReference type="GO" id="GO:0007156">
    <property type="term" value="P:homophilic cell adhesion via plasma membrane adhesion molecules"/>
    <property type="evidence" value="ECO:0007669"/>
    <property type="project" value="InterPro"/>
</dbReference>
<keyword evidence="3" id="KW-0677">Repeat</keyword>
<dbReference type="Pfam" id="PF00028">
    <property type="entry name" value="Cadherin"/>
    <property type="match status" value="3"/>
</dbReference>
<dbReference type="InterPro" id="IPR050174">
    <property type="entry name" value="Protocadherin/Cadherin-CA"/>
</dbReference>
<feature type="signal peptide" evidence="11">
    <location>
        <begin position="1"/>
        <end position="23"/>
    </location>
</feature>
<evidence type="ECO:0000256" key="9">
    <source>
        <dbReference type="SAM" id="MobiDB-lite"/>
    </source>
</evidence>
<dbReference type="WBParaSite" id="MCU_000885-RB">
    <property type="protein sequence ID" value="MCU_000885-RB"/>
    <property type="gene ID" value="MCU_000885"/>
</dbReference>
<evidence type="ECO:0000256" key="4">
    <source>
        <dbReference type="ARBA" id="ARBA00022837"/>
    </source>
</evidence>
<dbReference type="PANTHER" id="PTHR24028:SF146">
    <property type="entry name" value="CADHERIN 96CB, ISOFORM D-RELATED"/>
    <property type="match status" value="1"/>
</dbReference>
<feature type="chain" id="PRO_5024393455" evidence="11">
    <location>
        <begin position="24"/>
        <end position="1336"/>
    </location>
</feature>
<dbReference type="PROSITE" id="PS50268">
    <property type="entry name" value="CADHERIN_2"/>
    <property type="match status" value="5"/>
</dbReference>
<keyword evidence="5 10" id="KW-1133">Transmembrane helix</keyword>
<organism evidence="13">
    <name type="scientific">Mesocestoides corti</name>
    <name type="common">Flatworm</name>
    <dbReference type="NCBI Taxonomy" id="53468"/>
    <lineage>
        <taxon>Eukaryota</taxon>
        <taxon>Metazoa</taxon>
        <taxon>Spiralia</taxon>
        <taxon>Lophotrochozoa</taxon>
        <taxon>Platyhelminthes</taxon>
        <taxon>Cestoda</taxon>
        <taxon>Eucestoda</taxon>
        <taxon>Cyclophyllidea</taxon>
        <taxon>Mesocestoididae</taxon>
        <taxon>Mesocestoides</taxon>
    </lineage>
</organism>
<evidence type="ECO:0000256" key="7">
    <source>
        <dbReference type="ARBA" id="ARBA00023180"/>
    </source>
</evidence>
<comment type="subcellular location">
    <subcellularLocation>
        <location evidence="1">Membrane</location>
        <topology evidence="1">Single-pass membrane protein</topology>
    </subcellularLocation>
</comment>
<evidence type="ECO:0000256" key="10">
    <source>
        <dbReference type="SAM" id="Phobius"/>
    </source>
</evidence>
<keyword evidence="4 8" id="KW-0106">Calcium</keyword>
<evidence type="ECO:0000259" key="12">
    <source>
        <dbReference type="PROSITE" id="PS50268"/>
    </source>
</evidence>
<keyword evidence="11" id="KW-0732">Signal</keyword>
<dbReference type="SUPFAM" id="SSF49313">
    <property type="entry name" value="Cadherin-like"/>
    <property type="match status" value="5"/>
</dbReference>
<keyword evidence="7" id="KW-0325">Glycoprotein</keyword>
<name>A0A5K3EKL9_MESCO</name>
<evidence type="ECO:0000256" key="1">
    <source>
        <dbReference type="ARBA" id="ARBA00004167"/>
    </source>
</evidence>
<dbReference type="PROSITE" id="PS00232">
    <property type="entry name" value="CADHERIN_1"/>
    <property type="match status" value="3"/>
</dbReference>
<keyword evidence="2 10" id="KW-0812">Transmembrane</keyword>
<feature type="transmembrane region" description="Helical" evidence="10">
    <location>
        <begin position="1022"/>
        <end position="1044"/>
    </location>
</feature>
<dbReference type="PRINTS" id="PR00205">
    <property type="entry name" value="CADHERIN"/>
</dbReference>
<dbReference type="SMART" id="SM00112">
    <property type="entry name" value="CA"/>
    <property type="match status" value="5"/>
</dbReference>
<dbReference type="CDD" id="cd11304">
    <property type="entry name" value="Cadherin_repeat"/>
    <property type="match status" value="5"/>
</dbReference>